<dbReference type="RefSeq" id="WP_149332949.1">
    <property type="nucleotide sequence ID" value="NZ_QOVF01000003.1"/>
</dbReference>
<name>A0A7V7KWL2_9GAMM</name>
<dbReference type="Gene3D" id="3.60.130.10">
    <property type="entry name" value="Clavaminate synthase-like"/>
    <property type="match status" value="1"/>
</dbReference>
<evidence type="ECO:0008006" key="4">
    <source>
        <dbReference type="Google" id="ProtNLM"/>
    </source>
</evidence>
<dbReference type="SUPFAM" id="SSF51197">
    <property type="entry name" value="Clavaminate synthase-like"/>
    <property type="match status" value="1"/>
</dbReference>
<organism evidence="2 3">
    <name type="scientific">Halopseudomonas laoshanensis</name>
    <dbReference type="NCBI Taxonomy" id="2268758"/>
    <lineage>
        <taxon>Bacteria</taxon>
        <taxon>Pseudomonadati</taxon>
        <taxon>Pseudomonadota</taxon>
        <taxon>Gammaproteobacteria</taxon>
        <taxon>Pseudomonadales</taxon>
        <taxon>Pseudomonadaceae</taxon>
        <taxon>Halopseudomonas</taxon>
    </lineage>
</organism>
<evidence type="ECO:0000313" key="2">
    <source>
        <dbReference type="EMBL" id="KAA0694108.1"/>
    </source>
</evidence>
<keyword evidence="3" id="KW-1185">Reference proteome</keyword>
<dbReference type="OrthoDB" id="979809at2"/>
<protein>
    <recommendedName>
        <fullName evidence="4">TauD/TfdA-like domain-containing protein</fullName>
    </recommendedName>
</protein>
<dbReference type="AlphaFoldDB" id="A0A7V7KWL2"/>
<comment type="caution">
    <text evidence="2">The sequence shown here is derived from an EMBL/GenBank/DDBJ whole genome shotgun (WGS) entry which is preliminary data.</text>
</comment>
<evidence type="ECO:0000313" key="3">
    <source>
        <dbReference type="Proteomes" id="UP000463138"/>
    </source>
</evidence>
<reference evidence="2 3" key="1">
    <citation type="submission" date="2018-07" db="EMBL/GenBank/DDBJ databases">
        <title>Pseudomonas laoshanensis sp. nov., isolated from soil.</title>
        <authorList>
            <person name="Sun J."/>
            <person name="Yu L."/>
            <person name="Wang M."/>
            <person name="Zhang C."/>
        </authorList>
    </citation>
    <scope>NUCLEOTIDE SEQUENCE [LARGE SCALE GENOMIC DNA]</scope>
    <source>
        <strain evidence="2 3">Y22</strain>
    </source>
</reference>
<dbReference type="GO" id="GO:0016706">
    <property type="term" value="F:2-oxoglutarate-dependent dioxygenase activity"/>
    <property type="evidence" value="ECO:0007669"/>
    <property type="project" value="UniProtKB-ARBA"/>
</dbReference>
<dbReference type="InterPro" id="IPR042098">
    <property type="entry name" value="TauD-like_sf"/>
</dbReference>
<dbReference type="Proteomes" id="UP000463138">
    <property type="component" value="Unassembled WGS sequence"/>
</dbReference>
<gene>
    <name evidence="2" type="ORF">DT594_12415</name>
</gene>
<sequence>MDIKKELAENGFVFIPKWKPDCSIKSLAASLGTIVKISSYFNHSMISDVQVIYPKDISFSSNNQYSGKFGLNAFPLHTDLAHWSTPPKYLMLRCVSGYEEVSTKVLPLNLVADLMFDQGLRRAVAKSRGKQSVLLPLLFTNEGENCIRWDSLFLEPVNENAKSIKNLMSDYNFWNMAIDLKLINFGDTLVINNHLNFHARSSVPLELIDRQIERIYFN</sequence>
<dbReference type="EMBL" id="QOVF01000003">
    <property type="protein sequence ID" value="KAA0694108.1"/>
    <property type="molecule type" value="Genomic_DNA"/>
</dbReference>
<accession>A0A7V7KWL2</accession>
<evidence type="ECO:0000256" key="1">
    <source>
        <dbReference type="ARBA" id="ARBA00023002"/>
    </source>
</evidence>
<keyword evidence="1" id="KW-0560">Oxidoreductase</keyword>
<proteinExistence type="predicted"/>